<name>A0A376UEW2_ECOLX</name>
<gene>
    <name evidence="4" type="primary">barA_4</name>
    <name evidence="4" type="ORF">NCTC8622_07192</name>
</gene>
<keyword evidence="4" id="KW-0418">Kinase</keyword>
<proteinExistence type="predicted"/>
<keyword evidence="1" id="KW-0597">Phosphoprotein</keyword>
<dbReference type="Pfam" id="PF00072">
    <property type="entry name" value="Response_reg"/>
    <property type="match status" value="1"/>
</dbReference>
<dbReference type="Gene3D" id="3.40.50.2300">
    <property type="match status" value="1"/>
</dbReference>
<dbReference type="InterPro" id="IPR011006">
    <property type="entry name" value="CheY-like_superfamily"/>
</dbReference>
<dbReference type="InterPro" id="IPR001789">
    <property type="entry name" value="Sig_transdc_resp-reg_receiver"/>
</dbReference>
<sequence length="162" mass="17650">MPFDLILMDIQMPDMDGIRPASSSTSSPSATNAGYRGNGACNGRAKRKLLGAGMSDYLAKPIEEERLHNLLLRYKPGSGISSRVVTPEVNEFGEPECDPRLATGTTPGSRKNRFSARYAANVTRFLPEVRNKVEEQLVGETGRLVDLIHKLHGSCGYSGVRV</sequence>
<dbReference type="PROSITE" id="PS50110">
    <property type="entry name" value="RESPONSE_REGULATORY"/>
    <property type="match status" value="1"/>
</dbReference>
<dbReference type="GO" id="GO:0000160">
    <property type="term" value="P:phosphorelay signal transduction system"/>
    <property type="evidence" value="ECO:0007669"/>
    <property type="project" value="InterPro"/>
</dbReference>
<dbReference type="GO" id="GO:0004673">
    <property type="term" value="F:protein histidine kinase activity"/>
    <property type="evidence" value="ECO:0007669"/>
    <property type="project" value="UniProtKB-EC"/>
</dbReference>
<evidence type="ECO:0000259" key="3">
    <source>
        <dbReference type="PROSITE" id="PS50110"/>
    </source>
</evidence>
<feature type="modified residue" description="4-aspartylphosphate" evidence="1">
    <location>
        <position position="9"/>
    </location>
</feature>
<dbReference type="EC" id="2.7.13.3" evidence="4"/>
<feature type="region of interest" description="Disordered" evidence="2">
    <location>
        <begin position="16"/>
        <end position="38"/>
    </location>
</feature>
<evidence type="ECO:0000256" key="2">
    <source>
        <dbReference type="SAM" id="MobiDB-lite"/>
    </source>
</evidence>
<evidence type="ECO:0000313" key="5">
    <source>
        <dbReference type="Proteomes" id="UP000254079"/>
    </source>
</evidence>
<reference evidence="4 5" key="1">
    <citation type="submission" date="2018-06" db="EMBL/GenBank/DDBJ databases">
        <authorList>
            <consortium name="Pathogen Informatics"/>
            <person name="Doyle S."/>
        </authorList>
    </citation>
    <scope>NUCLEOTIDE SEQUENCE [LARGE SCALE GENOMIC DNA]</scope>
    <source>
        <strain evidence="4 5">NCTC8622</strain>
    </source>
</reference>
<keyword evidence="4" id="KW-0808">Transferase</keyword>
<evidence type="ECO:0000256" key="1">
    <source>
        <dbReference type="PROSITE-ProRule" id="PRU00169"/>
    </source>
</evidence>
<protein>
    <submittedName>
        <fullName evidence="4">Two-component sensor kinase/response regulator</fullName>
        <ecNumber evidence="4">2.7.13.3</ecNumber>
    </submittedName>
</protein>
<feature type="domain" description="Response regulatory" evidence="3">
    <location>
        <begin position="1"/>
        <end position="75"/>
    </location>
</feature>
<feature type="compositionally biased region" description="Low complexity" evidence="2">
    <location>
        <begin position="20"/>
        <end position="31"/>
    </location>
</feature>
<dbReference type="EMBL" id="UGCP01000002">
    <property type="protein sequence ID" value="STI88006.1"/>
    <property type="molecule type" value="Genomic_DNA"/>
</dbReference>
<accession>A0A376UEW2</accession>
<organism evidence="4 5">
    <name type="scientific">Escherichia coli</name>
    <dbReference type="NCBI Taxonomy" id="562"/>
    <lineage>
        <taxon>Bacteria</taxon>
        <taxon>Pseudomonadati</taxon>
        <taxon>Pseudomonadota</taxon>
        <taxon>Gammaproteobacteria</taxon>
        <taxon>Enterobacterales</taxon>
        <taxon>Enterobacteriaceae</taxon>
        <taxon>Escherichia</taxon>
    </lineage>
</organism>
<dbReference type="Proteomes" id="UP000254079">
    <property type="component" value="Unassembled WGS sequence"/>
</dbReference>
<dbReference type="SUPFAM" id="SSF52172">
    <property type="entry name" value="CheY-like"/>
    <property type="match status" value="1"/>
</dbReference>
<dbReference type="AlphaFoldDB" id="A0A376UEW2"/>
<evidence type="ECO:0000313" key="4">
    <source>
        <dbReference type="EMBL" id="STI88006.1"/>
    </source>
</evidence>